<organism evidence="1 2">
    <name type="scientific">Physocladia obscura</name>
    <dbReference type="NCBI Taxonomy" id="109957"/>
    <lineage>
        <taxon>Eukaryota</taxon>
        <taxon>Fungi</taxon>
        <taxon>Fungi incertae sedis</taxon>
        <taxon>Chytridiomycota</taxon>
        <taxon>Chytridiomycota incertae sedis</taxon>
        <taxon>Chytridiomycetes</taxon>
        <taxon>Chytridiales</taxon>
        <taxon>Chytriomycetaceae</taxon>
        <taxon>Physocladia</taxon>
    </lineage>
</organism>
<evidence type="ECO:0000313" key="2">
    <source>
        <dbReference type="Proteomes" id="UP001211907"/>
    </source>
</evidence>
<name>A0AAD5XH84_9FUNG</name>
<evidence type="ECO:0000313" key="1">
    <source>
        <dbReference type="EMBL" id="KAJ3120039.1"/>
    </source>
</evidence>
<keyword evidence="2" id="KW-1185">Reference proteome</keyword>
<dbReference type="AlphaFoldDB" id="A0AAD5XH84"/>
<protein>
    <submittedName>
        <fullName evidence="1">Uncharacterized protein</fullName>
    </submittedName>
</protein>
<sequence>MYSFLSSGGESGLALDAVVCDVAVVLGKFAYDSAQAQLDVLRYAQFVHHVWPRVWDSVGTADSQPESESEYCAVLSGVWTAWLTKSNDAAAFKSEPISMAPIQTSLRVRTCAIYALHRLATRAMPSSLTLLRVSPSVLAAIKHFAHTSEINNSSINRPKSIGNNAPINESPALLRHLLRLNAFCVVAVDYISNLNAWFNKKKSKNLSPNSISEIHDALVSDLVFNCQLLFPFDELPDNQQQKPLYNSNSDAEDIDDNDFHLLIRQYQDAYQETNFFSENSFSFDLAARCHDLETARTEYSNARLQLMSHSRQSTIIDDGAAKIESELTAYYRVRMKMLGIIL</sequence>
<dbReference type="Proteomes" id="UP001211907">
    <property type="component" value="Unassembled WGS sequence"/>
</dbReference>
<dbReference type="EMBL" id="JADGJH010001000">
    <property type="protein sequence ID" value="KAJ3120039.1"/>
    <property type="molecule type" value="Genomic_DNA"/>
</dbReference>
<comment type="caution">
    <text evidence="1">The sequence shown here is derived from an EMBL/GenBank/DDBJ whole genome shotgun (WGS) entry which is preliminary data.</text>
</comment>
<accession>A0AAD5XH84</accession>
<gene>
    <name evidence="1" type="ORF">HK100_000052</name>
</gene>
<proteinExistence type="predicted"/>
<reference evidence="1" key="1">
    <citation type="submission" date="2020-05" db="EMBL/GenBank/DDBJ databases">
        <title>Phylogenomic resolution of chytrid fungi.</title>
        <authorList>
            <person name="Stajich J.E."/>
            <person name="Amses K."/>
            <person name="Simmons R."/>
            <person name="Seto K."/>
            <person name="Myers J."/>
            <person name="Bonds A."/>
            <person name="Quandt C.A."/>
            <person name="Barry K."/>
            <person name="Liu P."/>
            <person name="Grigoriev I."/>
            <person name="Longcore J.E."/>
            <person name="James T.Y."/>
        </authorList>
    </citation>
    <scope>NUCLEOTIDE SEQUENCE</scope>
    <source>
        <strain evidence="1">JEL0513</strain>
    </source>
</reference>